<comment type="caution">
    <text evidence="2">The sequence shown here is derived from an EMBL/GenBank/DDBJ whole genome shotgun (WGS) entry which is preliminary data.</text>
</comment>
<dbReference type="EMBL" id="JAYDCJ010000003">
    <property type="protein sequence ID" value="MEA1081677.1"/>
    <property type="molecule type" value="Genomic_DNA"/>
</dbReference>
<dbReference type="InterPro" id="IPR036895">
    <property type="entry name" value="Uracil-DNA_glycosylase-like_sf"/>
</dbReference>
<evidence type="ECO:0000259" key="1">
    <source>
        <dbReference type="SMART" id="SM00986"/>
    </source>
</evidence>
<dbReference type="InterPro" id="IPR047124">
    <property type="entry name" value="HI_0220.2"/>
</dbReference>
<sequence length="201" mass="22796">MTEQLAELPFQELVQRVRACTLCADHLPLGPRPVVQLSQTSKILVVGQAPGRRVHDTGLPFNDPSGDRLRAWMGIDRDTFYDDRQLAILPMGFCYPGTGKSGDLPPRPECAPAWRQLLLDRLPDIALTLVIGQYAHAWHLPDGERSVTGNVQQWARYWPTLVPMPHPSPRNNLWLRRNPWFEQEVVPALQRRVAEVLGQTD</sequence>
<organism evidence="2 3">
    <name type="scientific">Marinobacter qingdaonensis</name>
    <dbReference type="NCBI Taxonomy" id="3108486"/>
    <lineage>
        <taxon>Bacteria</taxon>
        <taxon>Pseudomonadati</taxon>
        <taxon>Pseudomonadota</taxon>
        <taxon>Gammaproteobacteria</taxon>
        <taxon>Pseudomonadales</taxon>
        <taxon>Marinobacteraceae</taxon>
        <taxon>Marinobacter</taxon>
    </lineage>
</organism>
<dbReference type="Gene3D" id="3.40.470.10">
    <property type="entry name" value="Uracil-DNA glycosylase-like domain"/>
    <property type="match status" value="1"/>
</dbReference>
<dbReference type="PANTHER" id="PTHR42160:SF1">
    <property type="entry name" value="URACIL-DNA GLYCOSYLASE SUPERFAMILY PROTEIN"/>
    <property type="match status" value="1"/>
</dbReference>
<dbReference type="PANTHER" id="PTHR42160">
    <property type="entry name" value="URACIL-DNA GLYCOSYLASE SUPERFAMILY PROTEIN"/>
    <property type="match status" value="1"/>
</dbReference>
<evidence type="ECO:0000313" key="2">
    <source>
        <dbReference type="EMBL" id="MEA1081677.1"/>
    </source>
</evidence>
<dbReference type="RefSeq" id="WP_322856126.1">
    <property type="nucleotide sequence ID" value="NZ_JAYDCJ010000003.1"/>
</dbReference>
<proteinExistence type="predicted"/>
<dbReference type="Pfam" id="PF03167">
    <property type="entry name" value="UDG"/>
    <property type="match status" value="1"/>
</dbReference>
<reference evidence="2 3" key="1">
    <citation type="submission" date="2023-12" db="EMBL/GenBank/DDBJ databases">
        <title>Marinobacter qingdaonensis sp. nov., isolated from the intertidal sediment of Qingdao, PR China.</title>
        <authorList>
            <person name="Li Y."/>
        </authorList>
    </citation>
    <scope>NUCLEOTIDE SEQUENCE [LARGE SCALE GENOMIC DNA]</scope>
    <source>
        <strain evidence="2 3">ASW11-75</strain>
    </source>
</reference>
<dbReference type="SMART" id="SM00987">
    <property type="entry name" value="UreE_C"/>
    <property type="match status" value="1"/>
</dbReference>
<feature type="domain" description="Uracil-DNA glycosylase-like" evidence="1">
    <location>
        <begin position="34"/>
        <end position="190"/>
    </location>
</feature>
<accession>A0ABU5P170</accession>
<dbReference type="SMART" id="SM00986">
    <property type="entry name" value="UDG"/>
    <property type="match status" value="1"/>
</dbReference>
<evidence type="ECO:0000313" key="3">
    <source>
        <dbReference type="Proteomes" id="UP001305746"/>
    </source>
</evidence>
<dbReference type="SUPFAM" id="SSF52141">
    <property type="entry name" value="Uracil-DNA glycosylase-like"/>
    <property type="match status" value="1"/>
</dbReference>
<dbReference type="InterPro" id="IPR005122">
    <property type="entry name" value="Uracil-DNA_glycosylase-like"/>
</dbReference>
<dbReference type="CDD" id="cd10033">
    <property type="entry name" value="UDG_like"/>
    <property type="match status" value="1"/>
</dbReference>
<name>A0ABU5P170_9GAMM</name>
<gene>
    <name evidence="2" type="ORF">U5822_13450</name>
</gene>
<protein>
    <submittedName>
        <fullName evidence="2">Uracil-DNA glycosylase family protein</fullName>
    </submittedName>
</protein>
<dbReference type="Proteomes" id="UP001305746">
    <property type="component" value="Unassembled WGS sequence"/>
</dbReference>
<keyword evidence="3" id="KW-1185">Reference proteome</keyword>